<dbReference type="Proteomes" id="UP000034816">
    <property type="component" value="Unassembled WGS sequence"/>
</dbReference>
<gene>
    <name evidence="2" type="ORF">UR73_C0031G0004</name>
</gene>
<dbReference type="Gene3D" id="3.40.50.150">
    <property type="entry name" value="Vaccinia Virus protein VP39"/>
    <property type="match status" value="1"/>
</dbReference>
<comment type="caution">
    <text evidence="2">The sequence shown here is derived from an EMBL/GenBank/DDBJ whole genome shotgun (WGS) entry which is preliminary data.</text>
</comment>
<dbReference type="CDD" id="cd02440">
    <property type="entry name" value="AdoMet_MTases"/>
    <property type="match status" value="1"/>
</dbReference>
<dbReference type="SUPFAM" id="SSF53335">
    <property type="entry name" value="S-adenosyl-L-methionine-dependent methyltransferases"/>
    <property type="match status" value="1"/>
</dbReference>
<protein>
    <recommendedName>
        <fullName evidence="1">Methyltransferase type 11 domain-containing protein</fullName>
    </recommendedName>
</protein>
<name>A0A0G0CIL6_9BACT</name>
<dbReference type="GO" id="GO:0008757">
    <property type="term" value="F:S-adenosylmethionine-dependent methyltransferase activity"/>
    <property type="evidence" value="ECO:0007669"/>
    <property type="project" value="InterPro"/>
</dbReference>
<reference evidence="2 3" key="1">
    <citation type="journal article" date="2015" name="Nature">
        <title>rRNA introns, odd ribosomes, and small enigmatic genomes across a large radiation of phyla.</title>
        <authorList>
            <person name="Brown C.T."/>
            <person name="Hug L.A."/>
            <person name="Thomas B.C."/>
            <person name="Sharon I."/>
            <person name="Castelle C.J."/>
            <person name="Singh A."/>
            <person name="Wilkins M.J."/>
            <person name="Williams K.H."/>
            <person name="Banfield J.F."/>
        </authorList>
    </citation>
    <scope>NUCLEOTIDE SEQUENCE [LARGE SCALE GENOMIC DNA]</scope>
</reference>
<accession>A0A0G0CIL6</accession>
<evidence type="ECO:0000313" key="3">
    <source>
        <dbReference type="Proteomes" id="UP000034816"/>
    </source>
</evidence>
<proteinExistence type="predicted"/>
<dbReference type="Pfam" id="PF08241">
    <property type="entry name" value="Methyltransf_11"/>
    <property type="match status" value="1"/>
</dbReference>
<feature type="domain" description="Methyltransferase type 11" evidence="1">
    <location>
        <begin position="51"/>
        <end position="138"/>
    </location>
</feature>
<dbReference type="AlphaFoldDB" id="A0A0G0CIL6"/>
<dbReference type="EMBL" id="LBQH01000031">
    <property type="protein sequence ID" value="KKP75956.1"/>
    <property type="molecule type" value="Genomic_DNA"/>
</dbReference>
<dbReference type="InterPro" id="IPR029063">
    <property type="entry name" value="SAM-dependent_MTases_sf"/>
</dbReference>
<evidence type="ECO:0000259" key="1">
    <source>
        <dbReference type="Pfam" id="PF08241"/>
    </source>
</evidence>
<sequence>MENILKHYSKLIFFNGNRFKGNNSLEMRKYFAKIFVHDIEKFVPLKGKKFLDVGGARGEFCAEISSLRKVEATNLDPKLRDPIFKNTIKGFANEIPFKDETFDIVLCRGVMEHIPFDLQQPSVDEIYRVTKKGGYCYFVIPPWYNPHAGHGLKPFHIFPFKVAKFLRNCIFRSNIRENSLAEMSYYPVTFRKMKKMIERGGYKIIGTQDIHFRLHFMTRIPILNEILVPAVAFIGRK</sequence>
<organism evidence="2 3">
    <name type="scientific">candidate division WS6 bacterium GW2011_GWF1_35_23</name>
    <dbReference type="NCBI Taxonomy" id="1619097"/>
    <lineage>
        <taxon>Bacteria</taxon>
        <taxon>Candidatus Dojkabacteria</taxon>
    </lineage>
</organism>
<evidence type="ECO:0000313" key="2">
    <source>
        <dbReference type="EMBL" id="KKP75956.1"/>
    </source>
</evidence>
<dbReference type="InterPro" id="IPR013216">
    <property type="entry name" value="Methyltransf_11"/>
</dbReference>